<gene>
    <name evidence="2" type="ORF">BKP37_01630</name>
</gene>
<accession>A0A1S2LXJ6</accession>
<evidence type="ECO:0000313" key="3">
    <source>
        <dbReference type="Proteomes" id="UP000179524"/>
    </source>
</evidence>
<protein>
    <recommendedName>
        <fullName evidence="4">Lipoprotein</fullName>
    </recommendedName>
</protein>
<organism evidence="2 3">
    <name type="scientific">Anaerobacillus alkalilacustris</name>
    <dbReference type="NCBI Taxonomy" id="393763"/>
    <lineage>
        <taxon>Bacteria</taxon>
        <taxon>Bacillati</taxon>
        <taxon>Bacillota</taxon>
        <taxon>Bacilli</taxon>
        <taxon>Bacillales</taxon>
        <taxon>Bacillaceae</taxon>
        <taxon>Anaerobacillus</taxon>
    </lineage>
</organism>
<sequence>MVKRLIGIFMLLALLSSCGNGVEEEKYYFYAESEHWKAVMNLTLPPPPEQNFTINLDFMYMGPEANIKPKIMYHHILEWYSHKPTVVSDTDFIPTLENPYQLTLYDTRVIGGYNIGQKWVTQINWYDSGRVMVEDLVFEEKK</sequence>
<dbReference type="EMBL" id="MLQR01000001">
    <property type="protein sequence ID" value="OIJ17231.1"/>
    <property type="molecule type" value="Genomic_DNA"/>
</dbReference>
<proteinExistence type="predicted"/>
<feature type="chain" id="PRO_5038923817" description="Lipoprotein" evidence="1">
    <location>
        <begin position="22"/>
        <end position="142"/>
    </location>
</feature>
<name>A0A1S2LXJ6_9BACI</name>
<comment type="caution">
    <text evidence="2">The sequence shown here is derived from an EMBL/GenBank/DDBJ whole genome shotgun (WGS) entry which is preliminary data.</text>
</comment>
<dbReference type="Proteomes" id="UP000179524">
    <property type="component" value="Unassembled WGS sequence"/>
</dbReference>
<reference evidence="2 3" key="1">
    <citation type="submission" date="2016-10" db="EMBL/GenBank/DDBJ databases">
        <title>Draft genome sequences of four alkaliphilic bacteria belonging to the Anaerobacillus genus.</title>
        <authorList>
            <person name="Bassil N.M."/>
            <person name="Lloyd J.R."/>
        </authorList>
    </citation>
    <scope>NUCLEOTIDE SEQUENCE [LARGE SCALE GENOMIC DNA]</scope>
    <source>
        <strain evidence="2 3">DSM 18345</strain>
    </source>
</reference>
<evidence type="ECO:0000256" key="1">
    <source>
        <dbReference type="SAM" id="SignalP"/>
    </source>
</evidence>
<evidence type="ECO:0000313" key="2">
    <source>
        <dbReference type="EMBL" id="OIJ17231.1"/>
    </source>
</evidence>
<evidence type="ECO:0008006" key="4">
    <source>
        <dbReference type="Google" id="ProtNLM"/>
    </source>
</evidence>
<feature type="signal peptide" evidence="1">
    <location>
        <begin position="1"/>
        <end position="21"/>
    </location>
</feature>
<dbReference type="OrthoDB" id="2880071at2"/>
<keyword evidence="1" id="KW-0732">Signal</keyword>
<keyword evidence="3" id="KW-1185">Reference proteome</keyword>
<dbReference type="AlphaFoldDB" id="A0A1S2LXJ6"/>
<dbReference type="PROSITE" id="PS51257">
    <property type="entry name" value="PROKAR_LIPOPROTEIN"/>
    <property type="match status" value="1"/>
</dbReference>
<dbReference type="RefSeq" id="WP_071307957.1">
    <property type="nucleotide sequence ID" value="NZ_MLQR01000001.1"/>
</dbReference>